<proteinExistence type="predicted"/>
<keyword evidence="1" id="KW-0812">Transmembrane</keyword>
<gene>
    <name evidence="2" type="ORF">S03H2_36035</name>
</gene>
<reference evidence="2" key="1">
    <citation type="journal article" date="2014" name="Front. Microbiol.">
        <title>High frequency of phylogenetically diverse reductive dehalogenase-homologous genes in deep subseafloor sedimentary metagenomes.</title>
        <authorList>
            <person name="Kawai M."/>
            <person name="Futagami T."/>
            <person name="Toyoda A."/>
            <person name="Takaki Y."/>
            <person name="Nishi S."/>
            <person name="Hori S."/>
            <person name="Arai W."/>
            <person name="Tsubouchi T."/>
            <person name="Morono Y."/>
            <person name="Uchiyama I."/>
            <person name="Ito T."/>
            <person name="Fujiyama A."/>
            <person name="Inagaki F."/>
            <person name="Takami H."/>
        </authorList>
    </citation>
    <scope>NUCLEOTIDE SEQUENCE</scope>
    <source>
        <strain evidence="2">Expedition CK06-06</strain>
    </source>
</reference>
<comment type="caution">
    <text evidence="2">The sequence shown here is derived from an EMBL/GenBank/DDBJ whole genome shotgun (WGS) entry which is preliminary data.</text>
</comment>
<sequence length="215" mass="24440">SIEDLIMNDFTIMVDLTSATSTFKTIQIKPVFRTDAEYDGSNNNGIARFETVEWDETMTFYDLEGNKYMNFTLFSNLLTDSTDLELAYLFNEYLEYLDLPGGVQFDWGTNKDRFGNIDSYVLQIPNIYKNPDNHSETLTFKDGDLLVVMTVVASSVSSTIMIASAGTATALAHIAYAVVYSLMSKFAMDRKKNLRTLQLNRNRSVDLHFPTILHR</sequence>
<feature type="transmembrane region" description="Helical" evidence="1">
    <location>
        <begin position="170"/>
        <end position="188"/>
    </location>
</feature>
<organism evidence="2">
    <name type="scientific">marine sediment metagenome</name>
    <dbReference type="NCBI Taxonomy" id="412755"/>
    <lineage>
        <taxon>unclassified sequences</taxon>
        <taxon>metagenomes</taxon>
        <taxon>ecological metagenomes</taxon>
    </lineage>
</organism>
<evidence type="ECO:0000256" key="1">
    <source>
        <dbReference type="SAM" id="Phobius"/>
    </source>
</evidence>
<protein>
    <submittedName>
        <fullName evidence="2">Uncharacterized protein</fullName>
    </submittedName>
</protein>
<keyword evidence="1" id="KW-0472">Membrane</keyword>
<evidence type="ECO:0000313" key="2">
    <source>
        <dbReference type="EMBL" id="GAH52759.1"/>
    </source>
</evidence>
<dbReference type="AlphaFoldDB" id="X1HFZ9"/>
<name>X1HFZ9_9ZZZZ</name>
<accession>X1HFZ9</accession>
<keyword evidence="1" id="KW-1133">Transmembrane helix</keyword>
<dbReference type="EMBL" id="BARU01022088">
    <property type="protein sequence ID" value="GAH52759.1"/>
    <property type="molecule type" value="Genomic_DNA"/>
</dbReference>
<feature type="non-terminal residue" evidence="2">
    <location>
        <position position="1"/>
    </location>
</feature>